<comment type="caution">
    <text evidence="2">The sequence shown here is derived from an EMBL/GenBank/DDBJ whole genome shotgun (WGS) entry which is preliminary data.</text>
</comment>
<evidence type="ECO:0000313" key="3">
    <source>
        <dbReference type="Proteomes" id="UP000789572"/>
    </source>
</evidence>
<accession>A0A9N9FI40</accession>
<keyword evidence="3" id="KW-1185">Reference proteome</keyword>
<evidence type="ECO:0000313" key="2">
    <source>
        <dbReference type="EMBL" id="CAG8535126.1"/>
    </source>
</evidence>
<protein>
    <submittedName>
        <fullName evidence="2">1743_t:CDS:1</fullName>
    </submittedName>
</protein>
<dbReference type="OrthoDB" id="10408240at2759"/>
<organism evidence="2 3">
    <name type="scientific">Paraglomus occultum</name>
    <dbReference type="NCBI Taxonomy" id="144539"/>
    <lineage>
        <taxon>Eukaryota</taxon>
        <taxon>Fungi</taxon>
        <taxon>Fungi incertae sedis</taxon>
        <taxon>Mucoromycota</taxon>
        <taxon>Glomeromycotina</taxon>
        <taxon>Glomeromycetes</taxon>
        <taxon>Paraglomerales</taxon>
        <taxon>Paraglomeraceae</taxon>
        <taxon>Paraglomus</taxon>
    </lineage>
</organism>
<feature type="coiled-coil region" evidence="1">
    <location>
        <begin position="87"/>
        <end position="154"/>
    </location>
</feature>
<reference evidence="2" key="1">
    <citation type="submission" date="2021-06" db="EMBL/GenBank/DDBJ databases">
        <authorList>
            <person name="Kallberg Y."/>
            <person name="Tangrot J."/>
            <person name="Rosling A."/>
        </authorList>
    </citation>
    <scope>NUCLEOTIDE SEQUENCE</scope>
    <source>
        <strain evidence="2">IA702</strain>
    </source>
</reference>
<evidence type="ECO:0000256" key="1">
    <source>
        <dbReference type="SAM" id="Coils"/>
    </source>
</evidence>
<name>A0A9N9FI40_9GLOM</name>
<sequence length="284" mass="33042">MIEGFRKDIKDAENTIRTLKGQKNGNVTGRPDWVRCQCGQMFDKAGEHYAVREVSGIGHFCSHDCGEKYKTTNETVWKVPQYAEKVYGTFSNSNSDLRKENQELREELSEVKNQLAQVLDELKKLKRNINGKGSEKLEQQIVQNEKLIKDSENISVAEVQEQVNKSQALMNEFNTAVSSAKDNKELIRKKTNIKRSEVYEDCDEYIYVDKYLKLDCEDFYCREMYENLLGEGDGECELHFGYDPKFREYFIDIKAEYGEKECGVDYGDLETRSKIPKEFKGDEW</sequence>
<gene>
    <name evidence="2" type="ORF">POCULU_LOCUS4252</name>
</gene>
<dbReference type="Proteomes" id="UP000789572">
    <property type="component" value="Unassembled WGS sequence"/>
</dbReference>
<dbReference type="EMBL" id="CAJVPJ010000537">
    <property type="protein sequence ID" value="CAG8535126.1"/>
    <property type="molecule type" value="Genomic_DNA"/>
</dbReference>
<keyword evidence="1" id="KW-0175">Coiled coil</keyword>
<proteinExistence type="predicted"/>
<dbReference type="AlphaFoldDB" id="A0A9N9FI40"/>